<dbReference type="Proteomes" id="UP001143548">
    <property type="component" value="Unassembled WGS sequence"/>
</dbReference>
<evidence type="ECO:0000256" key="1">
    <source>
        <dbReference type="ARBA" id="ARBA00004123"/>
    </source>
</evidence>
<protein>
    <recommendedName>
        <fullName evidence="6">Transcription factor domain-containing protein</fullName>
    </recommendedName>
</protein>
<dbReference type="PANTHER" id="PTHR37534:SF49">
    <property type="entry name" value="LYSINE BIOSYNTHESIS REGULATORY PROTEIN LYS14"/>
    <property type="match status" value="1"/>
</dbReference>
<dbReference type="GO" id="GO:0005634">
    <property type="term" value="C:nucleus"/>
    <property type="evidence" value="ECO:0007669"/>
    <property type="project" value="UniProtKB-SubCell"/>
</dbReference>
<dbReference type="Pfam" id="PF11951">
    <property type="entry name" value="Fungal_trans_2"/>
    <property type="match status" value="1"/>
</dbReference>
<evidence type="ECO:0000313" key="5">
    <source>
        <dbReference type="Proteomes" id="UP001143548"/>
    </source>
</evidence>
<evidence type="ECO:0000313" key="4">
    <source>
        <dbReference type="EMBL" id="GKZ18780.1"/>
    </source>
</evidence>
<comment type="caution">
    <text evidence="4">The sequence shown here is derived from an EMBL/GenBank/DDBJ whole genome shotgun (WGS) entry which is preliminary data.</text>
</comment>
<dbReference type="EMBL" id="BROQ01000014">
    <property type="protein sequence ID" value="GKZ18780.1"/>
    <property type="molecule type" value="Genomic_DNA"/>
</dbReference>
<proteinExistence type="predicted"/>
<dbReference type="InterPro" id="IPR021858">
    <property type="entry name" value="Fun_TF"/>
</dbReference>
<gene>
    <name evidence="4" type="ORF">AbraCBS73388_002274</name>
</gene>
<accession>A0A9W5YJT5</accession>
<organism evidence="4 5">
    <name type="scientific">Aspergillus brasiliensis</name>
    <dbReference type="NCBI Taxonomy" id="319629"/>
    <lineage>
        <taxon>Eukaryota</taxon>
        <taxon>Fungi</taxon>
        <taxon>Dikarya</taxon>
        <taxon>Ascomycota</taxon>
        <taxon>Pezizomycotina</taxon>
        <taxon>Eurotiomycetes</taxon>
        <taxon>Eurotiomycetidae</taxon>
        <taxon>Eurotiales</taxon>
        <taxon>Aspergillaceae</taxon>
        <taxon>Aspergillus</taxon>
        <taxon>Aspergillus subgen. Circumdati</taxon>
    </lineage>
</organism>
<reference evidence="4" key="1">
    <citation type="submission" date="2022-07" db="EMBL/GenBank/DDBJ databases">
        <title>Taxonomy of Aspergillus series Nigri: significant species reduction supported by multi-species coalescent approaches.</title>
        <authorList>
            <person name="Bian C."/>
            <person name="Kusuya Y."/>
            <person name="Sklenar F."/>
            <person name="D'hooge E."/>
            <person name="Yaguchi T."/>
            <person name="Takahashi H."/>
            <person name="Hubka V."/>
        </authorList>
    </citation>
    <scope>NUCLEOTIDE SEQUENCE</scope>
    <source>
        <strain evidence="4">CBS 733.88</strain>
    </source>
</reference>
<dbReference type="GO" id="GO:0003700">
    <property type="term" value="F:DNA-binding transcription factor activity"/>
    <property type="evidence" value="ECO:0007669"/>
    <property type="project" value="TreeGrafter"/>
</dbReference>
<name>A0A9W5YJT5_9EURO</name>
<dbReference type="GO" id="GO:0000976">
    <property type="term" value="F:transcription cis-regulatory region binding"/>
    <property type="evidence" value="ECO:0007669"/>
    <property type="project" value="TreeGrafter"/>
</dbReference>
<evidence type="ECO:0000256" key="2">
    <source>
        <dbReference type="ARBA" id="ARBA00023242"/>
    </source>
</evidence>
<dbReference type="GO" id="GO:0045944">
    <property type="term" value="P:positive regulation of transcription by RNA polymerase II"/>
    <property type="evidence" value="ECO:0007669"/>
    <property type="project" value="TreeGrafter"/>
</dbReference>
<feature type="region of interest" description="Disordered" evidence="3">
    <location>
        <begin position="1"/>
        <end position="49"/>
    </location>
</feature>
<keyword evidence="2" id="KW-0539">Nucleus</keyword>
<dbReference type="PANTHER" id="PTHR37534">
    <property type="entry name" value="TRANSCRIPTIONAL ACTIVATOR PROTEIN UGA3"/>
    <property type="match status" value="1"/>
</dbReference>
<dbReference type="AlphaFoldDB" id="A0A9W5YJT5"/>
<evidence type="ECO:0008006" key="6">
    <source>
        <dbReference type="Google" id="ProtNLM"/>
    </source>
</evidence>
<comment type="subcellular location">
    <subcellularLocation>
        <location evidence="1">Nucleus</location>
    </subcellularLocation>
</comment>
<evidence type="ECO:0000256" key="3">
    <source>
        <dbReference type="SAM" id="MobiDB-lite"/>
    </source>
</evidence>
<sequence>MSHSNSEGDQPSPAILGGSSETTAKDLSVPEKTPEVPSRPLPELPDDVTTLLDAPNTARLLSHYDEIICPHQIAEIGDDAENPYRAYILPLARKKIGLLYAVLGLAASHLGRITGDEFLHEATAVEYRMKAIRALSEEIRKSQRTSLLEDEQDTVLAIIQVLLLHDISESGVSSHGIHITGAMSVCKQLLIAEGLHGRRQRAMFFLGNLAWYVNPVLLFPIHSSLGNNQA</sequence>